<dbReference type="PRINTS" id="PR00379">
    <property type="entry name" value="INTEIN"/>
</dbReference>
<dbReference type="EMBL" id="RPGO01000018">
    <property type="protein sequence ID" value="RZB31126.1"/>
    <property type="molecule type" value="Genomic_DNA"/>
</dbReference>
<dbReference type="Gene3D" id="2.170.16.10">
    <property type="entry name" value="Hedgehog/Intein (Hint) domain"/>
    <property type="match status" value="2"/>
</dbReference>
<dbReference type="Pfam" id="PF03833">
    <property type="entry name" value="PolC_DP2_N"/>
    <property type="match status" value="1"/>
</dbReference>
<dbReference type="PANTHER" id="PTHR42210">
    <property type="entry name" value="DNA POLYMERASE II LARGE SUBUNIT"/>
    <property type="match status" value="1"/>
</dbReference>
<dbReference type="GO" id="GO:0016539">
    <property type="term" value="P:intein-mediated protein splicing"/>
    <property type="evidence" value="ECO:0007669"/>
    <property type="project" value="InterPro"/>
</dbReference>
<evidence type="ECO:0000256" key="15">
    <source>
        <dbReference type="ARBA" id="ARBA00049244"/>
    </source>
</evidence>
<dbReference type="InterPro" id="IPR004042">
    <property type="entry name" value="Intein_endonuc_central"/>
</dbReference>
<dbReference type="InterPro" id="IPR054475">
    <property type="entry name" value="Znf-DPOE"/>
</dbReference>
<protein>
    <recommendedName>
        <fullName evidence="16">DNA polymerase II large subunit</fullName>
        <shortName evidence="16">Pol II</shortName>
        <ecNumber evidence="16">2.7.7.7</ecNumber>
    </recommendedName>
    <alternativeName>
        <fullName evidence="16">Exodeoxyribonuclease large subunit</fullName>
        <ecNumber evidence="16">3.1.11.1</ecNumber>
    </alternativeName>
</protein>
<keyword evidence="12 16" id="KW-0238">DNA-binding</keyword>
<keyword evidence="9 16" id="KW-0269">Exonuclease</keyword>
<feature type="coiled-coil region" evidence="17">
    <location>
        <begin position="53"/>
        <end position="80"/>
    </location>
</feature>
<comment type="catalytic activity">
    <reaction evidence="15 16">
        <text>DNA(n) + a 2'-deoxyribonucleoside 5'-triphosphate = DNA(n+1) + diphosphate</text>
        <dbReference type="Rhea" id="RHEA:22508"/>
        <dbReference type="Rhea" id="RHEA-COMP:17339"/>
        <dbReference type="Rhea" id="RHEA-COMP:17340"/>
        <dbReference type="ChEBI" id="CHEBI:33019"/>
        <dbReference type="ChEBI" id="CHEBI:61560"/>
        <dbReference type="ChEBI" id="CHEBI:173112"/>
        <dbReference type="EC" id="2.7.7.7"/>
    </reaction>
</comment>
<dbReference type="InterPro" id="IPR004475">
    <property type="entry name" value="PolC_DP2"/>
</dbReference>
<keyword evidence="4 16" id="KW-0548">Nucleotidyltransferase</keyword>
<dbReference type="PROSITE" id="PS50818">
    <property type="entry name" value="INTEIN_C_TER"/>
    <property type="match status" value="1"/>
</dbReference>
<dbReference type="Proteomes" id="UP000291831">
    <property type="component" value="Unassembled WGS sequence"/>
</dbReference>
<evidence type="ECO:0000256" key="3">
    <source>
        <dbReference type="ARBA" id="ARBA00022679"/>
    </source>
</evidence>
<dbReference type="SMART" id="SM00305">
    <property type="entry name" value="HintC"/>
    <property type="match status" value="1"/>
</dbReference>
<dbReference type="PROSITE" id="PS50819">
    <property type="entry name" value="INTEIN_ENDONUCLEASE"/>
    <property type="match status" value="1"/>
</dbReference>
<dbReference type="GO" id="GO:0008310">
    <property type="term" value="F:single-stranded DNA 3'-5' DNA exonuclease activity"/>
    <property type="evidence" value="ECO:0007669"/>
    <property type="project" value="UniProtKB-EC"/>
</dbReference>
<dbReference type="EC" id="2.7.7.7" evidence="16"/>
<comment type="catalytic activity">
    <reaction evidence="16">
        <text>Exonucleolytic cleavage in the 3'- to 5'-direction to yield nucleoside 5'-phosphates.</text>
        <dbReference type="EC" id="3.1.11.1"/>
    </reaction>
</comment>
<dbReference type="InterPro" id="IPR003587">
    <property type="entry name" value="Hint_dom_N"/>
</dbReference>
<comment type="caution">
    <text evidence="19">The sequence shown here is derived from an EMBL/GenBank/DDBJ whole genome shotgun (WGS) entry which is preliminary data.</text>
</comment>
<evidence type="ECO:0000256" key="9">
    <source>
        <dbReference type="ARBA" id="ARBA00022839"/>
    </source>
</evidence>
<dbReference type="InterPro" id="IPR027434">
    <property type="entry name" value="Homing_endonucl"/>
</dbReference>
<keyword evidence="11" id="KW-0651">Protein splicing</keyword>
<evidence type="ECO:0000256" key="1">
    <source>
        <dbReference type="ARBA" id="ARBA00011053"/>
    </source>
</evidence>
<dbReference type="NCBIfam" id="TIGR01445">
    <property type="entry name" value="intein_Nterm"/>
    <property type="match status" value="1"/>
</dbReference>
<comment type="subunit">
    <text evidence="2 16">Heterodimer of a large subunit and a small subunit.</text>
</comment>
<comment type="function">
    <text evidence="14 16">Possesses two activities: a DNA synthesis (polymerase) and an exonucleolytic activity that degrades single-stranded DNA in the 3'- to 5'-direction. Has a template-primer preference which is characteristic of a replicative DNA polymerase.</text>
</comment>
<dbReference type="GO" id="GO:0006261">
    <property type="term" value="P:DNA-templated DNA replication"/>
    <property type="evidence" value="ECO:0007669"/>
    <property type="project" value="UniProtKB-UniRule"/>
</dbReference>
<keyword evidence="3 16" id="KW-0808">Transferase</keyword>
<evidence type="ECO:0000259" key="18">
    <source>
        <dbReference type="PROSITE" id="PS50819"/>
    </source>
</evidence>
<dbReference type="PROSITE" id="PS50817">
    <property type="entry name" value="INTEIN_N_TER"/>
    <property type="match status" value="1"/>
</dbReference>
<evidence type="ECO:0000313" key="19">
    <source>
        <dbReference type="EMBL" id="RZB31126.1"/>
    </source>
</evidence>
<dbReference type="Pfam" id="PF24846">
    <property type="entry name" value="PolC_DP2_cat"/>
    <property type="match status" value="2"/>
</dbReference>
<dbReference type="GO" id="GO:0003677">
    <property type="term" value="F:DNA binding"/>
    <property type="evidence" value="ECO:0007669"/>
    <property type="project" value="UniProtKB-UniRule"/>
</dbReference>
<evidence type="ECO:0000256" key="6">
    <source>
        <dbReference type="ARBA" id="ARBA00022722"/>
    </source>
</evidence>
<keyword evidence="17" id="KW-0175">Coiled coil</keyword>
<evidence type="ECO:0000256" key="14">
    <source>
        <dbReference type="ARBA" id="ARBA00025068"/>
    </source>
</evidence>
<dbReference type="GO" id="GO:0006308">
    <property type="term" value="P:DNA catabolic process"/>
    <property type="evidence" value="ECO:0007669"/>
    <property type="project" value="UniProtKB-UniRule"/>
</dbReference>
<keyword evidence="5 16" id="KW-0235">DNA replication</keyword>
<evidence type="ECO:0000256" key="17">
    <source>
        <dbReference type="SAM" id="Coils"/>
    </source>
</evidence>
<sequence>MSEVVASEAMLEYFNTLEGEVALALNLAGRARERGADPVPYVEIPLAKDLADRVEQLIEVEGVAERLRELEKNMSREEASLYLAVDVASGKVGDFRDREDAMDAAVRVAMAVLTEGVVAAPLEGIARVKIEKNDDKSEFVRIFYAGPIRSAGGTAQALSVLVADYVRRSLGIGRYKPRDEEVERCVEEIPIYRNAVNLQYTPDADEIRRIVKNCPICVDGEPTEEVEVSGYRDLERVLSNRVRGGMALVIAEGIALKAPKLKKHVVNLKLDGWDWLDTFLGKGGGDEDNVVKPLDRYLHDLIAGRPVFGYPSRAGGFRLRYGRSRNTGFAAAGISPATMVLMDDFIAAGTQLKIERPGKAAGIAPVDSLEGPTVRLFNGDVLRIDDTLEALGMRGDVEKILDVGEILINFGDFIENNHPLVPASYCYEWWEQELGCALESARSMSEHSLHAKHTGEQELECAKPVLENSLLALYAESHDQDYKDPDDRTAVNLCETYHVPLHPKFTYLWHDITTKDVTCLSEYVEAKGEYDQTLRLPLDQTAKDILETLLVHHTIDEKTITIDQPLALIRCLGLDENLKRCGIQSKNISDSVELVSELSGFIVRKRAPTRIGARMGRPEKSDKRKMKPAPHVLFPVGVAGGRTRSLQDAKNYSKSMQDNIGTITVQMGKRVCPGCNTRTFKNRCERCGKFTKPVLSCPACHIEVDSDTCPKCGKQTSSSVEMKIEFKKEYYKALENLKERDNFDKFKGVTGLISKNKTPEPLEKGVLRAKNDVVTFKDGTIRYDLSDLPLTHFIPREIGTSIEKIRELGYNHDIYNQPLTTADQVIELKVQDIILSTDAGNYLTRAAQFIDDLLLKYYKTDTYYHAKDRSDLIGKLLIGLAPHTSAGVLARLIGYTTASVGYAHPFFHAAKRRNCLAPGTEILITNCAGKLKDIDLESLYRFENAREEAVDDFGTTRKIVEGIKAYALNPENGRFELRDVKSVIKTPAPSHLVSVRTMSGRSFVSSPEHRMVVLSNGKIHHKKVLELGGDDKLLVPKKLDLEEEDRAEIDLLKAFLSFDNISGDVMVRGVREVVERMVKEMGGMKSTAEQIEIREKTFTNYVYRDRIPLLILHSLLERSHRDWTAIPRECQLSVKRDHTVIPRIIKFDSSFMRLIGYYLAEGYARSVEKEFYQVSMASWEKEMRNDMANCIRDVFGFVPSGKNEVIVISSRLIYHLFVDLLGTGKGAKEKRIPLLLRDLPRWKIKEMLSAYFSGDGSVERGKLVVSCSSVSEKLLQDIGLQLLRFGIFYRLKSERKAAGGLAKQFYEQKGRSEDKLKVFDIHYLFIRSRYARKFGEAIGFIEKQKNAALRAAFAKERVPRISSFGDVVLDGIKKMEPIKSDFEFLYDIEVEEHHNFLVNDFVLSANCDGDEDCVMLLMDGLLNFSKSYLPDKRGGKMDAPLVLTTHIDPNEIDKEAHNIDVTAQYPLEFYHATLTYTNPKEIVPYIDSVHNRLGTPQQYEETMFTHHTDNIAAGPKNSAYKTLESMIDKMNAQLLLATKIRAVDDWDVAERVINSHFLPDLIGNLHAFTKQRVRCVKCGAKYRRPPLQNSCPRCGGRIVLTVHEGSVKKYLDVSLRVAEQYNIKPYTKQRIELLKKEIKSLFENDKSKQKGLADFM</sequence>
<evidence type="ECO:0000256" key="10">
    <source>
        <dbReference type="ARBA" id="ARBA00022932"/>
    </source>
</evidence>
<accession>A0A8B3S268</accession>
<evidence type="ECO:0000256" key="2">
    <source>
        <dbReference type="ARBA" id="ARBA00011315"/>
    </source>
</evidence>
<keyword evidence="10 16" id="KW-0239">DNA-directed DNA polymerase</keyword>
<evidence type="ECO:0000256" key="8">
    <source>
        <dbReference type="ARBA" id="ARBA00022813"/>
    </source>
</evidence>
<feature type="domain" description="DOD-type homing endonuclease" evidence="18">
    <location>
        <begin position="1154"/>
        <end position="1287"/>
    </location>
</feature>
<dbReference type="GO" id="GO:0004519">
    <property type="term" value="F:endonuclease activity"/>
    <property type="evidence" value="ECO:0007669"/>
    <property type="project" value="InterPro"/>
</dbReference>
<dbReference type="InterPro" id="IPR056171">
    <property type="entry name" value="PolC_DP2_central_dom"/>
</dbReference>
<dbReference type="InterPro" id="IPR006142">
    <property type="entry name" value="INTEIN"/>
</dbReference>
<comment type="similarity">
    <text evidence="1 16">Belongs to the archaeal DNA polymerase II family.</text>
</comment>
<keyword evidence="8" id="KW-0068">Autocatalytic cleavage</keyword>
<dbReference type="SMART" id="SM00306">
    <property type="entry name" value="HintN"/>
    <property type="match status" value="1"/>
</dbReference>
<dbReference type="Pfam" id="PF14890">
    <property type="entry name" value="Intein_splicing"/>
    <property type="match status" value="1"/>
</dbReference>
<dbReference type="InterPro" id="IPR056172">
    <property type="entry name" value="PolC_DP2_cat_dom"/>
</dbReference>
<dbReference type="NCBIfam" id="NF003103">
    <property type="entry name" value="PRK04023.1"/>
    <property type="match status" value="1"/>
</dbReference>
<evidence type="ECO:0000256" key="4">
    <source>
        <dbReference type="ARBA" id="ARBA00022695"/>
    </source>
</evidence>
<dbReference type="InterPro" id="IPR003586">
    <property type="entry name" value="Hint_dom_C"/>
</dbReference>
<dbReference type="InterPro" id="IPR004860">
    <property type="entry name" value="LAGLIDADG_dom"/>
</dbReference>
<dbReference type="Pfam" id="PF14528">
    <property type="entry name" value="LAGLIDADG_3"/>
    <property type="match status" value="1"/>
</dbReference>
<dbReference type="PANTHER" id="PTHR42210:SF1">
    <property type="entry name" value="DNA POLYMERASE II LARGE SUBUNIT"/>
    <property type="match status" value="1"/>
</dbReference>
<keyword evidence="6 16" id="KW-0540">Nuclease</keyword>
<evidence type="ECO:0000313" key="20">
    <source>
        <dbReference type="Proteomes" id="UP000291831"/>
    </source>
</evidence>
<evidence type="ECO:0000256" key="5">
    <source>
        <dbReference type="ARBA" id="ARBA00022705"/>
    </source>
</evidence>
<evidence type="ECO:0000256" key="7">
    <source>
        <dbReference type="ARBA" id="ARBA00022801"/>
    </source>
</evidence>
<dbReference type="InterPro" id="IPR016033">
    <property type="entry name" value="PolC_DP2_N"/>
</dbReference>
<dbReference type="NCBIfam" id="TIGR01443">
    <property type="entry name" value="intein_Cterm"/>
    <property type="match status" value="1"/>
</dbReference>
<evidence type="ECO:0000256" key="13">
    <source>
        <dbReference type="ARBA" id="ARBA00023268"/>
    </source>
</evidence>
<keyword evidence="7 16" id="KW-0378">Hydrolase</keyword>
<dbReference type="HAMAP" id="MF_00324">
    <property type="entry name" value="DNApol_II_L_arch"/>
    <property type="match status" value="1"/>
</dbReference>
<dbReference type="InterPro" id="IPR036844">
    <property type="entry name" value="Hint_dom_sf"/>
</dbReference>
<dbReference type="SUPFAM" id="SSF55608">
    <property type="entry name" value="Homing endonucleases"/>
    <property type="match status" value="1"/>
</dbReference>
<evidence type="ECO:0000256" key="11">
    <source>
        <dbReference type="ARBA" id="ARBA00023000"/>
    </source>
</evidence>
<dbReference type="Pfam" id="PF24844">
    <property type="entry name" value="PolC_DP2_central"/>
    <property type="match status" value="1"/>
</dbReference>
<dbReference type="Pfam" id="PF22912">
    <property type="entry name" value="zf-DPOE"/>
    <property type="match status" value="1"/>
</dbReference>
<dbReference type="Gene3D" id="3.10.28.10">
    <property type="entry name" value="Homing endonucleases"/>
    <property type="match status" value="1"/>
</dbReference>
<proteinExistence type="inferred from homology"/>
<dbReference type="NCBIfam" id="TIGR00354">
    <property type="entry name" value="polC"/>
    <property type="match status" value="1"/>
</dbReference>
<dbReference type="InterPro" id="IPR030934">
    <property type="entry name" value="Intein_C"/>
</dbReference>
<name>A0A8B3S268_9EURY</name>
<dbReference type="CDD" id="cd00081">
    <property type="entry name" value="Hint"/>
    <property type="match status" value="1"/>
</dbReference>
<keyword evidence="13 16" id="KW-0511">Multifunctional enzyme</keyword>
<evidence type="ECO:0000256" key="12">
    <source>
        <dbReference type="ARBA" id="ARBA00023125"/>
    </source>
</evidence>
<dbReference type="EC" id="3.1.11.1" evidence="16"/>
<dbReference type="GO" id="GO:0003887">
    <property type="term" value="F:DNA-directed DNA polymerase activity"/>
    <property type="evidence" value="ECO:0007669"/>
    <property type="project" value="UniProtKB-UniRule"/>
</dbReference>
<gene>
    <name evidence="16" type="primary">polC</name>
    <name evidence="19" type="ORF">AEth_00763</name>
</gene>
<reference evidence="20" key="1">
    <citation type="submission" date="2019-01" db="EMBL/GenBank/DDBJ databases">
        <title>Anaerobic oxidation of ethane by archaea from a marine hydrocarbon seep.</title>
        <authorList>
            <person name="Musat F."/>
        </authorList>
    </citation>
    <scope>NUCLEOTIDE SEQUENCE [LARGE SCALE GENOMIC DNA]</scope>
</reference>
<dbReference type="SUPFAM" id="SSF51294">
    <property type="entry name" value="Hedgehog/intein (Hint) domain"/>
    <property type="match status" value="1"/>
</dbReference>
<evidence type="ECO:0000256" key="16">
    <source>
        <dbReference type="HAMAP-Rule" id="MF_00324"/>
    </source>
</evidence>
<dbReference type="InterPro" id="IPR006141">
    <property type="entry name" value="Intein_N"/>
</dbReference>
<organism evidence="19 20">
    <name type="scientific">Candidatus Argoarchaeum ethanivorans</name>
    <dbReference type="NCBI Taxonomy" id="2608793"/>
    <lineage>
        <taxon>Archaea</taxon>
        <taxon>Methanobacteriati</taxon>
        <taxon>Methanobacteriota</taxon>
        <taxon>Stenosarchaea group</taxon>
        <taxon>Methanomicrobia</taxon>
        <taxon>Methanosarcinales</taxon>
        <taxon>Methanosarcinales incertae sedis</taxon>
        <taxon>GOM Arc I cluster</taxon>
        <taxon>Candidatus Argoarchaeum</taxon>
    </lineage>
</organism>